<dbReference type="InterPro" id="IPR011010">
    <property type="entry name" value="DNA_brk_join_enz"/>
</dbReference>
<dbReference type="EMBL" id="VOUQ01000035">
    <property type="protein sequence ID" value="TXE24292.1"/>
    <property type="molecule type" value="Genomic_DNA"/>
</dbReference>
<dbReference type="GO" id="GO:0003677">
    <property type="term" value="F:DNA binding"/>
    <property type="evidence" value="ECO:0007669"/>
    <property type="project" value="InterPro"/>
</dbReference>
<dbReference type="RefSeq" id="WP_147882809.1">
    <property type="nucleotide sequence ID" value="NZ_VOUQ01000035.1"/>
</dbReference>
<dbReference type="InterPro" id="IPR013762">
    <property type="entry name" value="Integrase-like_cat_sf"/>
</dbReference>
<comment type="caution">
    <text evidence="2">The sequence shown here is derived from an EMBL/GenBank/DDBJ whole genome shotgun (WGS) entry which is preliminary data.</text>
</comment>
<organism evidence="2 3">
    <name type="scientific">Serratia marcescens</name>
    <dbReference type="NCBI Taxonomy" id="615"/>
    <lineage>
        <taxon>Bacteria</taxon>
        <taxon>Pseudomonadati</taxon>
        <taxon>Pseudomonadota</taxon>
        <taxon>Gammaproteobacteria</taxon>
        <taxon>Enterobacterales</taxon>
        <taxon>Yersiniaceae</taxon>
        <taxon>Serratia</taxon>
    </lineage>
</organism>
<sequence length="686" mass="77689">MPNTGAHLVDLLNTSQADAPDIPVSIAGERVLSRYRDNIWDLSPYLPTKNSRIKKIRFDVPFADDSRLTDVKHILLLESAKRFLYVRWRVKAPHSRKYISARTILNNWTQLRALLIWMVAENIRTFGELTPQRCLAYAATQKKRLKGSTQIINLQILTTYYDLTKHLVDQLPEYPWGTTAPIFLAGNPPVARAQGFRLATTEVIPSRILRMIVQTALDYVENRAGPLLAVRDKIFTVRKLERKKLHAAHRARYPSGFSSIYSDEKQYLAVRLSHLAAPQINKICSKYGVESIGNFNRELVRLRTACHVICAIFSGMRESELASLEVGCFSKREGFDGEIFCWLHGLTYKLERDPTPTKWMVPEIVGVAVDVATKLGEPARSECASRIRTIENTLKIITERDDTKSVLLAELDEAKKHRNSLLFTERENGRILALGGASASNALREFSQSAGAIVEQQDMQSVIDREKVKVGEIWPLTSHQFRRTFAVFVARNLLGDVRYLREHFKHWSIDMTLYYARHDSDVDMTVFSDVLTERDELQAIIMEKWIKTNVPLSGGGGARIMTFRNRGDVKTVSDMREFCRRLGEDVYVRGTGHSWCLASGNGCGGHGLYDSVLCTTCGESIIDSTHLSIWRGIRQQQIEVLQCPDLGVPSWQRCVEHLRKAERTLEDLGDVVTPHQVPPSAIDDGV</sequence>
<reference evidence="2 3" key="1">
    <citation type="submission" date="2019-07" db="EMBL/GenBank/DDBJ databases">
        <title>Serratia strains were isolated from fresh produce.</title>
        <authorList>
            <person name="Cho G.-S."/>
            <person name="Stein M."/>
            <person name="Lee W."/>
            <person name="Suh S.H."/>
            <person name="Franz C.M.A.P."/>
        </authorList>
    </citation>
    <scope>NUCLEOTIDE SEQUENCE [LARGE SCALE GENOMIC DNA]</scope>
    <source>
        <strain evidence="2 3">S16</strain>
    </source>
</reference>
<dbReference type="SUPFAM" id="SSF56349">
    <property type="entry name" value="DNA breaking-rejoining enzymes"/>
    <property type="match status" value="1"/>
</dbReference>
<dbReference type="GO" id="GO:0006310">
    <property type="term" value="P:DNA recombination"/>
    <property type="evidence" value="ECO:0007669"/>
    <property type="project" value="UniProtKB-KW"/>
</dbReference>
<dbReference type="AlphaFoldDB" id="A0A5C7BPJ7"/>
<proteinExistence type="predicted"/>
<dbReference type="Gene3D" id="1.10.443.10">
    <property type="entry name" value="Intergrase catalytic core"/>
    <property type="match status" value="1"/>
</dbReference>
<dbReference type="Proteomes" id="UP000321126">
    <property type="component" value="Unassembled WGS sequence"/>
</dbReference>
<accession>A0A5C7BPJ7</accession>
<protein>
    <submittedName>
        <fullName evidence="2">Integrase</fullName>
    </submittedName>
</protein>
<name>A0A5C7BPJ7_SERMA</name>
<evidence type="ECO:0000256" key="1">
    <source>
        <dbReference type="ARBA" id="ARBA00023172"/>
    </source>
</evidence>
<gene>
    <name evidence="2" type="ORF">FOT62_24855</name>
</gene>
<evidence type="ECO:0000313" key="3">
    <source>
        <dbReference type="Proteomes" id="UP000321126"/>
    </source>
</evidence>
<evidence type="ECO:0000313" key="2">
    <source>
        <dbReference type="EMBL" id="TXE24292.1"/>
    </source>
</evidence>
<keyword evidence="1" id="KW-0233">DNA recombination</keyword>
<dbReference type="GO" id="GO:0015074">
    <property type="term" value="P:DNA integration"/>
    <property type="evidence" value="ECO:0007669"/>
    <property type="project" value="InterPro"/>
</dbReference>